<dbReference type="Proteomes" id="UP000032352">
    <property type="component" value="Chromosome"/>
</dbReference>
<organism evidence="3 4">
    <name type="scientific">Thalassomonas viridans</name>
    <dbReference type="NCBI Taxonomy" id="137584"/>
    <lineage>
        <taxon>Bacteria</taxon>
        <taxon>Pseudomonadati</taxon>
        <taxon>Pseudomonadota</taxon>
        <taxon>Gammaproteobacteria</taxon>
        <taxon>Alteromonadales</taxon>
        <taxon>Colwelliaceae</taxon>
        <taxon>Thalassomonas</taxon>
    </lineage>
</organism>
<keyword evidence="1" id="KW-0175">Coiled coil</keyword>
<dbReference type="RefSeq" id="WP_044842131.1">
    <property type="nucleotide sequence ID" value="NZ_CP059733.1"/>
</dbReference>
<name>A0AAE9YZ25_9GAMM</name>
<keyword evidence="4" id="KW-1185">Reference proteome</keyword>
<sequence length="170" mass="18429">MLTSRLSTTLNISAGAQERPQAANLAEHAKTASATENKPGRPVSAPVTLKPDTVSLSDEGKAAQASEKTQAQQKETEEANQKAMHKLATSKDDQQKVEEAGHDPSSIDALIEKLEQQIRELEEKIAELAGRTDEASLEQLRLLTGQLMMLNGQLLELQTRKAEMDKGGSK</sequence>
<feature type="region of interest" description="Disordered" evidence="2">
    <location>
        <begin position="1"/>
        <end position="105"/>
    </location>
</feature>
<gene>
    <name evidence="3" type="ORF">SG34_020825</name>
</gene>
<feature type="compositionally biased region" description="Polar residues" evidence="2">
    <location>
        <begin position="1"/>
        <end position="14"/>
    </location>
</feature>
<feature type="coiled-coil region" evidence="1">
    <location>
        <begin position="107"/>
        <end position="138"/>
    </location>
</feature>
<evidence type="ECO:0000256" key="2">
    <source>
        <dbReference type="SAM" id="MobiDB-lite"/>
    </source>
</evidence>
<dbReference type="KEGG" id="tvd:SG34_020825"/>
<dbReference type="EMBL" id="CP059733">
    <property type="protein sequence ID" value="WDE03801.1"/>
    <property type="molecule type" value="Genomic_DNA"/>
</dbReference>
<evidence type="ECO:0000313" key="4">
    <source>
        <dbReference type="Proteomes" id="UP000032352"/>
    </source>
</evidence>
<evidence type="ECO:0000313" key="3">
    <source>
        <dbReference type="EMBL" id="WDE03801.1"/>
    </source>
</evidence>
<feature type="compositionally biased region" description="Basic and acidic residues" evidence="2">
    <location>
        <begin position="89"/>
        <end position="102"/>
    </location>
</feature>
<dbReference type="AlphaFoldDB" id="A0AAE9YZ25"/>
<accession>A0AAE9YZ25</accession>
<reference evidence="3 4" key="1">
    <citation type="journal article" date="2015" name="Genome Announc.">
        <title>Draft Genome Sequences of Marine Isolates of Thalassomonas viridans and Thalassomonas actiniarum.</title>
        <authorList>
            <person name="Olonade I."/>
            <person name="van Zyl L.J."/>
            <person name="Trindade M."/>
        </authorList>
    </citation>
    <scope>NUCLEOTIDE SEQUENCE [LARGE SCALE GENOMIC DNA]</scope>
    <source>
        <strain evidence="3 4">XOM25</strain>
    </source>
</reference>
<proteinExistence type="predicted"/>
<protein>
    <submittedName>
        <fullName evidence="3">Uncharacterized protein</fullName>
    </submittedName>
</protein>
<evidence type="ECO:0000256" key="1">
    <source>
        <dbReference type="SAM" id="Coils"/>
    </source>
</evidence>
<reference evidence="3 4" key="2">
    <citation type="journal article" date="2022" name="Mar. Drugs">
        <title>Bioassay-Guided Fractionation Leads to the Detection of Cholic Acid Generated by the Rare Thalassomonas sp.</title>
        <authorList>
            <person name="Pheiffer F."/>
            <person name="Schneider Y.K."/>
            <person name="Hansen E.H."/>
            <person name="Andersen J.H."/>
            <person name="Isaksson J."/>
            <person name="Busche T."/>
            <person name="R C."/>
            <person name="Kalinowski J."/>
            <person name="Zyl L.V."/>
            <person name="Trindade M."/>
        </authorList>
    </citation>
    <scope>NUCLEOTIDE SEQUENCE [LARGE SCALE GENOMIC DNA]</scope>
    <source>
        <strain evidence="3 4">XOM25</strain>
    </source>
</reference>